<proteinExistence type="predicted"/>
<reference evidence="2" key="2">
    <citation type="submission" date="2020-05" db="UniProtKB">
        <authorList>
            <consortium name="EnsemblMetazoa"/>
        </authorList>
    </citation>
    <scope>IDENTIFICATION</scope>
    <source>
        <strain evidence="2">IAEA</strain>
    </source>
</reference>
<dbReference type="EnsemblMetazoa" id="GPAI022582-RA">
    <property type="protein sequence ID" value="GPAI022582-PA"/>
    <property type="gene ID" value="GPAI022582"/>
</dbReference>
<feature type="transmembrane region" description="Helical" evidence="1">
    <location>
        <begin position="299"/>
        <end position="326"/>
    </location>
</feature>
<sequence>MQSENVFRFRYQIQSWGSEILENPAKHIFLSQLLDTYSENIMRSRQRPETIIGRQNFHLFTIVDSSLSLKVRPSATHINPKTNKNKYESNNRRKDQRLRPQINTLLLQNVMLNVTTFILRKFLSFPMLLEQQDYVPLFRSRHFCDWQNVHVKFLQLVILKDKARIDRHFHLNARGNALSVHSIDDIVYHSICNDRVSHPKVLGIYKNPSVSGHNVRKSTSAVDLYQIHGALARLPLALVWNSLHILNINILVRRRICNVLASPTSTADTHLKILGTYFGEDHRQKGDKALCFVSEVISVYGNILVLSTLMSFLFLQGLHECFLAFLL</sequence>
<organism evidence="2 3">
    <name type="scientific">Glossina pallidipes</name>
    <name type="common">Tsetse fly</name>
    <dbReference type="NCBI Taxonomy" id="7398"/>
    <lineage>
        <taxon>Eukaryota</taxon>
        <taxon>Metazoa</taxon>
        <taxon>Ecdysozoa</taxon>
        <taxon>Arthropoda</taxon>
        <taxon>Hexapoda</taxon>
        <taxon>Insecta</taxon>
        <taxon>Pterygota</taxon>
        <taxon>Neoptera</taxon>
        <taxon>Endopterygota</taxon>
        <taxon>Diptera</taxon>
        <taxon>Brachycera</taxon>
        <taxon>Muscomorpha</taxon>
        <taxon>Hippoboscoidea</taxon>
        <taxon>Glossinidae</taxon>
        <taxon>Glossina</taxon>
    </lineage>
</organism>
<keyword evidence="1" id="KW-1133">Transmembrane helix</keyword>
<evidence type="ECO:0000313" key="2">
    <source>
        <dbReference type="EnsemblMetazoa" id="GPAI022582-PA"/>
    </source>
</evidence>
<evidence type="ECO:0000256" key="1">
    <source>
        <dbReference type="SAM" id="Phobius"/>
    </source>
</evidence>
<keyword evidence="1" id="KW-0472">Membrane</keyword>
<reference evidence="3" key="1">
    <citation type="submission" date="2014-03" db="EMBL/GenBank/DDBJ databases">
        <authorList>
            <person name="Aksoy S."/>
            <person name="Warren W."/>
            <person name="Wilson R.K."/>
        </authorList>
    </citation>
    <scope>NUCLEOTIDE SEQUENCE [LARGE SCALE GENOMIC DNA]</scope>
    <source>
        <strain evidence="3">IAEA</strain>
    </source>
</reference>
<accession>A0A1A9ZRC1</accession>
<keyword evidence="3" id="KW-1185">Reference proteome</keyword>
<dbReference type="VEuPathDB" id="VectorBase:GPAI022582"/>
<protein>
    <submittedName>
        <fullName evidence="2">Uncharacterized protein</fullName>
    </submittedName>
</protein>
<dbReference type="Proteomes" id="UP000092445">
    <property type="component" value="Unassembled WGS sequence"/>
</dbReference>
<evidence type="ECO:0000313" key="3">
    <source>
        <dbReference type="Proteomes" id="UP000092445"/>
    </source>
</evidence>
<name>A0A1A9ZRC1_GLOPL</name>
<dbReference type="AlphaFoldDB" id="A0A1A9ZRC1"/>
<keyword evidence="1" id="KW-0812">Transmembrane</keyword>